<dbReference type="AlphaFoldDB" id="A0A1B6HTQ1"/>
<evidence type="ECO:0000313" key="2">
    <source>
        <dbReference type="EMBL" id="JAS78015.1"/>
    </source>
</evidence>
<dbReference type="EMBL" id="GECU01029691">
    <property type="protein sequence ID" value="JAS78015.1"/>
    <property type="molecule type" value="Transcribed_RNA"/>
</dbReference>
<dbReference type="SUPFAM" id="SSF57625">
    <property type="entry name" value="Invertebrate chitin-binding proteins"/>
    <property type="match status" value="1"/>
</dbReference>
<sequence>MMKMIAVLLLAGIVSGGSVVYDIQCRDGDKIAYDSDDTKVLECFQGLYVLKNCPPGSKYRAEYKKCFSSYITEDDKISVSLADPVCLEGHRIPYFGPDTLPQTRYYECLGGFYTHMICPGQKPRGQNSNFQKCIPFSVYNSQGSVPPTLECHEGDMKAHESDATKVYQCFKGFTYVVLECPPGFIYRVDARQCYSTQVDTENESGFSLAHPVCREGHRIPDVLPPRSPPPTHYQCLGGSYILMVCPLKPLQRGLIPHICHPKAKKWQHKAVTEELRI</sequence>
<accession>A0A1B6HTQ1</accession>
<dbReference type="GO" id="GO:0008061">
    <property type="term" value="F:chitin binding"/>
    <property type="evidence" value="ECO:0007669"/>
    <property type="project" value="InterPro"/>
</dbReference>
<evidence type="ECO:0000256" key="1">
    <source>
        <dbReference type="SAM" id="SignalP"/>
    </source>
</evidence>
<name>A0A1B6HTQ1_9HEMI</name>
<feature type="chain" id="PRO_5008584558" description="Chitin-binding type-2 domain-containing protein" evidence="1">
    <location>
        <begin position="17"/>
        <end position="277"/>
    </location>
</feature>
<protein>
    <recommendedName>
        <fullName evidence="3">Chitin-binding type-2 domain-containing protein</fullName>
    </recommendedName>
</protein>
<proteinExistence type="predicted"/>
<gene>
    <name evidence="2" type="ORF">g.11822</name>
</gene>
<keyword evidence="1" id="KW-0732">Signal</keyword>
<feature type="signal peptide" evidence="1">
    <location>
        <begin position="1"/>
        <end position="16"/>
    </location>
</feature>
<reference evidence="2" key="1">
    <citation type="submission" date="2015-11" db="EMBL/GenBank/DDBJ databases">
        <title>De novo transcriptome assembly of four potential Pierce s Disease insect vectors from Arizona vineyards.</title>
        <authorList>
            <person name="Tassone E.E."/>
        </authorList>
    </citation>
    <scope>NUCLEOTIDE SEQUENCE</scope>
</reference>
<dbReference type="InterPro" id="IPR036508">
    <property type="entry name" value="Chitin-bd_dom_sf"/>
</dbReference>
<evidence type="ECO:0008006" key="3">
    <source>
        <dbReference type="Google" id="ProtNLM"/>
    </source>
</evidence>
<organism evidence="2">
    <name type="scientific">Homalodisca liturata</name>
    <dbReference type="NCBI Taxonomy" id="320908"/>
    <lineage>
        <taxon>Eukaryota</taxon>
        <taxon>Metazoa</taxon>
        <taxon>Ecdysozoa</taxon>
        <taxon>Arthropoda</taxon>
        <taxon>Hexapoda</taxon>
        <taxon>Insecta</taxon>
        <taxon>Pterygota</taxon>
        <taxon>Neoptera</taxon>
        <taxon>Paraneoptera</taxon>
        <taxon>Hemiptera</taxon>
        <taxon>Auchenorrhyncha</taxon>
        <taxon>Membracoidea</taxon>
        <taxon>Cicadellidae</taxon>
        <taxon>Cicadellinae</taxon>
        <taxon>Proconiini</taxon>
        <taxon>Homalodisca</taxon>
    </lineage>
</organism>